<dbReference type="KEGG" id="srm:SRM_03016"/>
<dbReference type="InterPro" id="IPR016181">
    <property type="entry name" value="Acyl_CoA_acyltransferase"/>
</dbReference>
<dbReference type="InterPro" id="IPR000182">
    <property type="entry name" value="GNAT_dom"/>
</dbReference>
<evidence type="ECO:0000256" key="1">
    <source>
        <dbReference type="ARBA" id="ARBA00022679"/>
    </source>
</evidence>
<feature type="compositionally biased region" description="Basic and acidic residues" evidence="3">
    <location>
        <begin position="44"/>
        <end position="63"/>
    </location>
</feature>
<evidence type="ECO:0000256" key="3">
    <source>
        <dbReference type="SAM" id="MobiDB-lite"/>
    </source>
</evidence>
<feature type="region of interest" description="Disordered" evidence="3">
    <location>
        <begin position="1"/>
        <end position="27"/>
    </location>
</feature>
<feature type="domain" description="N-acetyltransferase" evidence="4">
    <location>
        <begin position="83"/>
        <end position="230"/>
    </location>
</feature>
<evidence type="ECO:0000313" key="6">
    <source>
        <dbReference type="Proteomes" id="UP000000933"/>
    </source>
</evidence>
<dbReference type="CDD" id="cd04301">
    <property type="entry name" value="NAT_SF"/>
    <property type="match status" value="1"/>
</dbReference>
<keyword evidence="2" id="KW-0012">Acyltransferase</keyword>
<gene>
    <name evidence="5" type="ordered locus">SRM_03016</name>
</gene>
<keyword evidence="1" id="KW-0808">Transferase</keyword>
<dbReference type="GO" id="GO:0016747">
    <property type="term" value="F:acyltransferase activity, transferring groups other than amino-acyl groups"/>
    <property type="evidence" value="ECO:0007669"/>
    <property type="project" value="InterPro"/>
</dbReference>
<dbReference type="Gene3D" id="3.40.630.30">
    <property type="match status" value="1"/>
</dbReference>
<proteinExistence type="predicted"/>
<dbReference type="PROSITE" id="PS51186">
    <property type="entry name" value="GNAT"/>
    <property type="match status" value="1"/>
</dbReference>
<dbReference type="EMBL" id="FP565814">
    <property type="protein sequence ID" value="CBH25937.1"/>
    <property type="molecule type" value="Genomic_DNA"/>
</dbReference>
<dbReference type="AlphaFoldDB" id="D5HD32"/>
<feature type="region of interest" description="Disordered" evidence="3">
    <location>
        <begin position="43"/>
        <end position="78"/>
    </location>
</feature>
<evidence type="ECO:0000313" key="5">
    <source>
        <dbReference type="EMBL" id="CBH25937.1"/>
    </source>
</evidence>
<accession>D5HD32</accession>
<dbReference type="PATRIC" id="fig|761659.10.peg.3289"/>
<dbReference type="Pfam" id="PF00583">
    <property type="entry name" value="Acetyltransf_1"/>
    <property type="match status" value="1"/>
</dbReference>
<protein>
    <submittedName>
        <fullName evidence="5">Acetyltransferase, GNAT family</fullName>
    </submittedName>
</protein>
<dbReference type="SUPFAM" id="SSF55729">
    <property type="entry name" value="Acyl-CoA N-acyltransferases (Nat)"/>
    <property type="match status" value="1"/>
</dbReference>
<dbReference type="InterPro" id="IPR050832">
    <property type="entry name" value="Bact_Acetyltransf"/>
</dbReference>
<dbReference type="PANTHER" id="PTHR43877">
    <property type="entry name" value="AMINOALKYLPHOSPHONATE N-ACETYLTRANSFERASE-RELATED-RELATED"/>
    <property type="match status" value="1"/>
</dbReference>
<name>D5HD32_SALRM</name>
<dbReference type="PANTHER" id="PTHR43877:SF2">
    <property type="entry name" value="AMINOALKYLPHOSPHONATE N-ACETYLTRANSFERASE-RELATED"/>
    <property type="match status" value="1"/>
</dbReference>
<feature type="compositionally biased region" description="Low complexity" evidence="3">
    <location>
        <begin position="64"/>
        <end position="75"/>
    </location>
</feature>
<evidence type="ECO:0000256" key="2">
    <source>
        <dbReference type="ARBA" id="ARBA00023315"/>
    </source>
</evidence>
<reference evidence="6" key="2">
    <citation type="submission" date="2010-04" db="EMBL/GenBank/DDBJ databases">
        <title>Genome sequence of Salinibacter ruber M8.</title>
        <authorList>
            <consortium name="Genoscope"/>
        </authorList>
    </citation>
    <scope>NUCLEOTIDE SEQUENCE [LARGE SCALE GENOMIC DNA]</scope>
    <source>
        <strain evidence="6">M8</strain>
    </source>
</reference>
<sequence length="230" mass="26372">MLRDMRRRKLSCRRGRRQRSSWPRQKRAYAAVLARRSASSQRGLDGDAWLHDHGAGPRQRRDPSACSSELSLSRSPTIMPDAPAIRRATLDDAETLVRFNEAMAEETEDKTLDPETVRAGVRAVFDTPEQAFYFVAERDGAIVGSLMITTEWSDWRNADFWWIQSVYVRPSARRTGVYAALHREVRRRAREADGVCGLRLYVEQDNAAAQAAYETLGMNEPPYRMYEEML</sequence>
<organism evidence="5 6">
    <name type="scientific">Salinibacter ruber (strain M8)</name>
    <dbReference type="NCBI Taxonomy" id="761659"/>
    <lineage>
        <taxon>Bacteria</taxon>
        <taxon>Pseudomonadati</taxon>
        <taxon>Rhodothermota</taxon>
        <taxon>Rhodothermia</taxon>
        <taxon>Rhodothermales</taxon>
        <taxon>Salinibacteraceae</taxon>
        <taxon>Salinibacter</taxon>
    </lineage>
</organism>
<evidence type="ECO:0000259" key="4">
    <source>
        <dbReference type="PROSITE" id="PS51186"/>
    </source>
</evidence>
<dbReference type="HOGENOM" id="CLU_1204105_0_0_10"/>
<reference evidence="5 6" key="1">
    <citation type="journal article" date="2010" name="ISME J.">
        <title>Fine-scale evolution: genomic, phenotypic and ecological differentiation in two coexisting Salinibacter ruber strains.</title>
        <authorList>
            <person name="Pena A."/>
            <person name="Teeling H."/>
            <person name="Huerta-Cepas J."/>
            <person name="Santos F."/>
            <person name="Yarza P."/>
            <person name="Brito-Echeverria J."/>
            <person name="Lucio M."/>
            <person name="Schmitt-Kopplin P."/>
            <person name="Meseguer I."/>
            <person name="Schenowitz C."/>
            <person name="Dossat C."/>
            <person name="Barbe V."/>
            <person name="Dopazo J."/>
            <person name="Rossello-Mora R."/>
            <person name="Schuler M."/>
            <person name="Glockner F.O."/>
            <person name="Amann R."/>
            <person name="Gabaldon T."/>
            <person name="Anton J."/>
        </authorList>
    </citation>
    <scope>NUCLEOTIDE SEQUENCE [LARGE SCALE GENOMIC DNA]</scope>
    <source>
        <strain evidence="5 6">M8</strain>
    </source>
</reference>
<dbReference type="Proteomes" id="UP000000933">
    <property type="component" value="Chromosome"/>
</dbReference>